<gene>
    <name evidence="2" type="ORF">CVLEPA_LOCUS21536</name>
</gene>
<feature type="region of interest" description="Disordered" evidence="1">
    <location>
        <begin position="1"/>
        <end position="25"/>
    </location>
</feature>
<proteinExistence type="predicted"/>
<keyword evidence="3" id="KW-1185">Reference proteome</keyword>
<sequence length="108" mass="12829">MDIMRDMKGKRPIGGKRPTFEREKSIMIKPHEIAHFVNNVRNFSKYQESENSLLEEEQSSSVPSESMRKHPQRVNRNFREYTPIREESDANEDIRPNQHNYIPKISSK</sequence>
<evidence type="ECO:0000313" key="3">
    <source>
        <dbReference type="Proteomes" id="UP001642483"/>
    </source>
</evidence>
<evidence type="ECO:0000313" key="2">
    <source>
        <dbReference type="EMBL" id="CAK8689549.1"/>
    </source>
</evidence>
<organism evidence="2 3">
    <name type="scientific">Clavelina lepadiformis</name>
    <name type="common">Light-bulb sea squirt</name>
    <name type="synonym">Ascidia lepadiformis</name>
    <dbReference type="NCBI Taxonomy" id="159417"/>
    <lineage>
        <taxon>Eukaryota</taxon>
        <taxon>Metazoa</taxon>
        <taxon>Chordata</taxon>
        <taxon>Tunicata</taxon>
        <taxon>Ascidiacea</taxon>
        <taxon>Aplousobranchia</taxon>
        <taxon>Clavelinidae</taxon>
        <taxon>Clavelina</taxon>
    </lineage>
</organism>
<protein>
    <submittedName>
        <fullName evidence="2">Uncharacterized protein</fullName>
    </submittedName>
</protein>
<evidence type="ECO:0000256" key="1">
    <source>
        <dbReference type="SAM" id="MobiDB-lite"/>
    </source>
</evidence>
<accession>A0ABP0GFY6</accession>
<feature type="region of interest" description="Disordered" evidence="1">
    <location>
        <begin position="47"/>
        <end position="108"/>
    </location>
</feature>
<comment type="caution">
    <text evidence="2">The sequence shown here is derived from an EMBL/GenBank/DDBJ whole genome shotgun (WGS) entry which is preliminary data.</text>
</comment>
<feature type="compositionally biased region" description="Basic and acidic residues" evidence="1">
    <location>
        <begin position="77"/>
        <end position="96"/>
    </location>
</feature>
<name>A0ABP0GFY6_CLALP</name>
<dbReference type="EMBL" id="CAWYQH010000108">
    <property type="protein sequence ID" value="CAK8689549.1"/>
    <property type="molecule type" value="Genomic_DNA"/>
</dbReference>
<reference evidence="2 3" key="1">
    <citation type="submission" date="2024-02" db="EMBL/GenBank/DDBJ databases">
        <authorList>
            <person name="Daric V."/>
            <person name="Darras S."/>
        </authorList>
    </citation>
    <scope>NUCLEOTIDE SEQUENCE [LARGE SCALE GENOMIC DNA]</scope>
</reference>
<dbReference type="Proteomes" id="UP001642483">
    <property type="component" value="Unassembled WGS sequence"/>
</dbReference>